<dbReference type="RefSeq" id="WP_344974812.1">
    <property type="nucleotide sequence ID" value="NZ_BAABDD010000026.1"/>
</dbReference>
<keyword evidence="5" id="KW-0378">Hydrolase</keyword>
<feature type="compositionally biased region" description="Polar residues" evidence="9">
    <location>
        <begin position="495"/>
        <end position="506"/>
    </location>
</feature>
<dbReference type="PANTHER" id="PTHR32282">
    <property type="entry name" value="BINDING PROTEIN TRANSPEPTIDASE, PUTATIVE-RELATED"/>
    <property type="match status" value="1"/>
</dbReference>
<feature type="domain" description="Penicillin-binding protein transpeptidase" evidence="10">
    <location>
        <begin position="1064"/>
        <end position="1295"/>
    </location>
</feature>
<name>A0ABP7G7A2_9ACTN</name>
<sequence>MDSKQPEPNDHTDEGSDARPTTPGDTSAEATSRAVSSDVFGTDESPADSGTGTAGHQSLGGEDAFAAPASGTAPQPESAPGDVHDPEANHATQSYDHQTYAGSTTGFDWFGSTESLGEEGTESTAQREPSEEATATDDSPYTGASAFKDSGSFFRDKVARNLAEQYGLTLDEEGRITQAEDTADAPASAAETSVAPDAAGEEPDGTASDSSTSSVSGSSDPQEETVRLSPGDEAGGGEAEPVGVEPETVRLSPGGEAGEDVDATATASFAIPAELRGESSSDVSGGDAGVESSDPQEETVRLSPGDEAGGGEAEPVGVEPETVRLSPGGEAGEDVDATATASFAIPAELRGESSSDVSGGDAGVESSDPQEETVRLSPGGEAGGGEAEPVGVEPETVRLSPGDDGIAEAADEVGAVAADPAGAEPEAGQPPPGDEDGVGGTASEVGAVAGDPAGADPETTWLSPAVPQSESPAATAAFDATESPHSPANAPTPESGPSDSAETTVRSFAGQEPTAEHTVAATGATPEPETDSSRYDGWDPEGTAAFTPVFDDADDADDANDDDDGELAGSPTTSPSETRPSPDTTPDRRHGPPSRDEPTAGSHPSAEPPAAESATATSGATDTESQFDGAATSGAAPTETTLSGIPSRPAGRGDPASSQQRRDETIASQRAAGADTTEASSPATTAAGASQGRGGPPEPPSPTPSGGADDNGSTASLTKTRPPKSGGTKAGKNGKRKRPLWFRLTRAGIFTVAVMFVLATIGFGVAYATIPVPNATQAQVMYQGSTFYYSDGETVFSERGVNRDPVDLEEVPERVQNAILSAENRGFWDEPGVSITGTMRAAFSTLTGQQVQGGSTITQQMVRNYYEGLSQERTVSRKMREIIISLKVDRSQPKEWILEQYLNTIYFGRNAYGIQAAAQAYYHKDVGDLTSSEAALLAAAIQQPTKFGLADSETTPEMENRWGYVVDGLVSMGTISQAEAQEYEFPKPNEQIPQEGVDLSGYKGYMLQQAMAELKELGYDEDSINRGGYKVVTSFDKRLMEAAKEAVNTHVPPEDRSEGVKVGLTAVNPANGEVVAFYGGEDYMANQYDTAFNGTAQIGSSFKPYVLATALHQGYSLNSMVDGSYPQTFNGKSITSHGPNRPIDLIEATAFSSNTGYINLGLNVGLKEVRQMAYDMGLPEGSIKDHQLVPVMPLGVSSVSPFDQASAYGTFANGGVRVEPHVVREVINLDGENERPEVGSNRVLSQDEAADATHALEQVLNYGTAAGKKPGRPAAGKTGTTDGNVAAWFAGYTPQLSAAVGIYSADNKSTVSLPYYGPISGGSAPADVWETFMTTAHEGKEVKEFPDPPFGGETEYWAEPEPEEPATPGPQEPQQPGQPEPGAGTGEPGTGNPGDGGGTGDGGDTGGDGGGTGDGGDTGGDGGGTGDGGDTGGDGGDTGGDGGDTGGGGGTGGGGDTGGGGGTGGDTGGDTGGTGGTGGETVSGASSDF</sequence>
<comment type="catalytic activity">
    <reaction evidence="7">
        <text>Preferential cleavage: (Ac)2-L-Lys-D-Ala-|-D-Ala. Also transpeptidation of peptidyl-alanyl moieties that are N-acyl substituents of D-alanine.</text>
        <dbReference type="EC" id="3.4.16.4"/>
    </reaction>
</comment>
<feature type="compositionally biased region" description="Low complexity" evidence="9">
    <location>
        <begin position="278"/>
        <end position="293"/>
    </location>
</feature>
<evidence type="ECO:0000313" key="12">
    <source>
        <dbReference type="EMBL" id="GAA3758217.1"/>
    </source>
</evidence>
<dbReference type="Pfam" id="PF00905">
    <property type="entry name" value="Transpeptidase"/>
    <property type="match status" value="1"/>
</dbReference>
<feature type="compositionally biased region" description="Low complexity" evidence="9">
    <location>
        <begin position="570"/>
        <end position="584"/>
    </location>
</feature>
<feature type="compositionally biased region" description="Low complexity" evidence="9">
    <location>
        <begin position="600"/>
        <end position="624"/>
    </location>
</feature>
<comment type="caution">
    <text evidence="12">The sequence shown here is derived from an EMBL/GenBank/DDBJ whole genome shotgun (WGS) entry which is preliminary data.</text>
</comment>
<feature type="region of interest" description="Disordered" evidence="9">
    <location>
        <begin position="1339"/>
        <end position="1489"/>
    </location>
</feature>
<dbReference type="InterPro" id="IPR036950">
    <property type="entry name" value="PBP_transglycosylase"/>
</dbReference>
<dbReference type="InterPro" id="IPR001460">
    <property type="entry name" value="PCN-bd_Tpept"/>
</dbReference>
<evidence type="ECO:0000256" key="6">
    <source>
        <dbReference type="ARBA" id="ARBA00023268"/>
    </source>
</evidence>
<evidence type="ECO:0000313" key="13">
    <source>
        <dbReference type="Proteomes" id="UP001500908"/>
    </source>
</evidence>
<feature type="compositionally biased region" description="Acidic residues" evidence="9">
    <location>
        <begin position="551"/>
        <end position="566"/>
    </location>
</feature>
<keyword evidence="2" id="KW-0645">Protease</keyword>
<proteinExistence type="predicted"/>
<evidence type="ECO:0000256" key="8">
    <source>
        <dbReference type="ARBA" id="ARBA00049902"/>
    </source>
</evidence>
<feature type="compositionally biased region" description="Gly residues" evidence="9">
    <location>
        <begin position="1383"/>
        <end position="1481"/>
    </location>
</feature>
<feature type="compositionally biased region" description="Low complexity" evidence="9">
    <location>
        <begin position="352"/>
        <end position="367"/>
    </location>
</feature>
<organism evidence="12 13">
    <name type="scientific">Salinactinospora qingdaonensis</name>
    <dbReference type="NCBI Taxonomy" id="702744"/>
    <lineage>
        <taxon>Bacteria</taxon>
        <taxon>Bacillati</taxon>
        <taxon>Actinomycetota</taxon>
        <taxon>Actinomycetes</taxon>
        <taxon>Streptosporangiales</taxon>
        <taxon>Nocardiopsidaceae</taxon>
        <taxon>Salinactinospora</taxon>
    </lineage>
</organism>
<evidence type="ECO:0000256" key="9">
    <source>
        <dbReference type="SAM" id="MobiDB-lite"/>
    </source>
</evidence>
<dbReference type="Pfam" id="PF00912">
    <property type="entry name" value="Transgly"/>
    <property type="match status" value="1"/>
</dbReference>
<reference evidence="13" key="1">
    <citation type="journal article" date="2019" name="Int. J. Syst. Evol. Microbiol.">
        <title>The Global Catalogue of Microorganisms (GCM) 10K type strain sequencing project: providing services to taxonomists for standard genome sequencing and annotation.</title>
        <authorList>
            <consortium name="The Broad Institute Genomics Platform"/>
            <consortium name="The Broad Institute Genome Sequencing Center for Infectious Disease"/>
            <person name="Wu L."/>
            <person name="Ma J."/>
        </authorList>
    </citation>
    <scope>NUCLEOTIDE SEQUENCE [LARGE SCALE GENOMIC DNA]</scope>
    <source>
        <strain evidence="13">JCM 17137</strain>
    </source>
</reference>
<evidence type="ECO:0000256" key="4">
    <source>
        <dbReference type="ARBA" id="ARBA00022679"/>
    </source>
</evidence>
<feature type="compositionally biased region" description="Low complexity" evidence="9">
    <location>
        <begin position="674"/>
        <end position="690"/>
    </location>
</feature>
<dbReference type="SUPFAM" id="SSF53955">
    <property type="entry name" value="Lysozyme-like"/>
    <property type="match status" value="1"/>
</dbReference>
<evidence type="ECO:0000259" key="11">
    <source>
        <dbReference type="Pfam" id="PF00912"/>
    </source>
</evidence>
<evidence type="ECO:0000256" key="3">
    <source>
        <dbReference type="ARBA" id="ARBA00022676"/>
    </source>
</evidence>
<dbReference type="Gene3D" id="1.10.3810.10">
    <property type="entry name" value="Biosynthetic peptidoglycan transglycosylase-like"/>
    <property type="match status" value="1"/>
</dbReference>
<dbReference type="Gene3D" id="3.40.710.10">
    <property type="entry name" value="DD-peptidase/beta-lactamase superfamily"/>
    <property type="match status" value="1"/>
</dbReference>
<evidence type="ECO:0000256" key="5">
    <source>
        <dbReference type="ARBA" id="ARBA00022801"/>
    </source>
</evidence>
<accession>A0ABP7G7A2</accession>
<dbReference type="InterPro" id="IPR001264">
    <property type="entry name" value="Glyco_trans_51"/>
</dbReference>
<evidence type="ECO:0000256" key="7">
    <source>
        <dbReference type="ARBA" id="ARBA00034000"/>
    </source>
</evidence>
<keyword evidence="1" id="KW-0121">Carboxypeptidase</keyword>
<feature type="domain" description="Glycosyl transferase family 51" evidence="11">
    <location>
        <begin position="799"/>
        <end position="967"/>
    </location>
</feature>
<keyword evidence="3" id="KW-0328">Glycosyltransferase</keyword>
<comment type="catalytic activity">
    <reaction evidence="8">
        <text>[GlcNAc-(1-&gt;4)-Mur2Ac(oyl-L-Ala-gamma-D-Glu-L-Lys-D-Ala-D-Ala)](n)-di-trans,octa-cis-undecaprenyl diphosphate + beta-D-GlcNAc-(1-&gt;4)-Mur2Ac(oyl-L-Ala-gamma-D-Glu-L-Lys-D-Ala-D-Ala)-di-trans,octa-cis-undecaprenyl diphosphate = [GlcNAc-(1-&gt;4)-Mur2Ac(oyl-L-Ala-gamma-D-Glu-L-Lys-D-Ala-D-Ala)](n+1)-di-trans,octa-cis-undecaprenyl diphosphate + di-trans,octa-cis-undecaprenyl diphosphate + H(+)</text>
        <dbReference type="Rhea" id="RHEA:23708"/>
        <dbReference type="Rhea" id="RHEA-COMP:9602"/>
        <dbReference type="Rhea" id="RHEA-COMP:9603"/>
        <dbReference type="ChEBI" id="CHEBI:15378"/>
        <dbReference type="ChEBI" id="CHEBI:58405"/>
        <dbReference type="ChEBI" id="CHEBI:60033"/>
        <dbReference type="ChEBI" id="CHEBI:78435"/>
        <dbReference type="EC" id="2.4.99.28"/>
    </reaction>
</comment>
<feature type="compositionally biased region" description="Basic and acidic residues" evidence="9">
    <location>
        <begin position="585"/>
        <end position="598"/>
    </location>
</feature>
<dbReference type="Proteomes" id="UP001500908">
    <property type="component" value="Unassembled WGS sequence"/>
</dbReference>
<keyword evidence="6" id="KW-0511">Multifunctional enzyme</keyword>
<dbReference type="InterPro" id="IPR023346">
    <property type="entry name" value="Lysozyme-like_dom_sf"/>
</dbReference>
<evidence type="ECO:0008006" key="14">
    <source>
        <dbReference type="Google" id="ProtNLM"/>
    </source>
</evidence>
<protein>
    <recommendedName>
        <fullName evidence="14">Penicillin-insensitive transglycosylase</fullName>
    </recommendedName>
</protein>
<feature type="compositionally biased region" description="Basic and acidic residues" evidence="9">
    <location>
        <begin position="1"/>
        <end position="17"/>
    </location>
</feature>
<keyword evidence="4" id="KW-0808">Transferase</keyword>
<feature type="compositionally biased region" description="Polar residues" evidence="9">
    <location>
        <begin position="90"/>
        <end position="106"/>
    </location>
</feature>
<gene>
    <name evidence="12" type="ORF">GCM10022402_40450</name>
</gene>
<dbReference type="InterPro" id="IPR050396">
    <property type="entry name" value="Glycosyltr_51/Transpeptidase"/>
</dbReference>
<evidence type="ECO:0000259" key="10">
    <source>
        <dbReference type="Pfam" id="PF00905"/>
    </source>
</evidence>
<feature type="compositionally biased region" description="Low complexity" evidence="9">
    <location>
        <begin position="444"/>
        <end position="458"/>
    </location>
</feature>
<keyword evidence="13" id="KW-1185">Reference proteome</keyword>
<dbReference type="PANTHER" id="PTHR32282:SF34">
    <property type="entry name" value="PENICILLIN-BINDING PROTEIN 1A"/>
    <property type="match status" value="1"/>
</dbReference>
<feature type="compositionally biased region" description="Pro residues" evidence="9">
    <location>
        <begin position="1365"/>
        <end position="1379"/>
    </location>
</feature>
<evidence type="ECO:0000256" key="1">
    <source>
        <dbReference type="ARBA" id="ARBA00022645"/>
    </source>
</evidence>
<dbReference type="InterPro" id="IPR012338">
    <property type="entry name" value="Beta-lactam/transpept-like"/>
</dbReference>
<feature type="compositionally biased region" description="Polar residues" evidence="9">
    <location>
        <begin position="460"/>
        <end position="472"/>
    </location>
</feature>
<dbReference type="SUPFAM" id="SSF56601">
    <property type="entry name" value="beta-lactamase/transpeptidase-like"/>
    <property type="match status" value="1"/>
</dbReference>
<feature type="region of interest" description="Disordered" evidence="9">
    <location>
        <begin position="1"/>
        <end position="152"/>
    </location>
</feature>
<dbReference type="EMBL" id="BAABDD010000026">
    <property type="protein sequence ID" value="GAA3758217.1"/>
    <property type="molecule type" value="Genomic_DNA"/>
</dbReference>
<feature type="compositionally biased region" description="Low complexity" evidence="9">
    <location>
        <begin position="205"/>
        <end position="220"/>
    </location>
</feature>
<feature type="compositionally biased region" description="Polar residues" evidence="9">
    <location>
        <begin position="23"/>
        <end position="35"/>
    </location>
</feature>
<evidence type="ECO:0000256" key="2">
    <source>
        <dbReference type="ARBA" id="ARBA00022670"/>
    </source>
</evidence>
<feature type="compositionally biased region" description="Low complexity" evidence="9">
    <location>
        <begin position="412"/>
        <end position="427"/>
    </location>
</feature>
<feature type="region of interest" description="Disordered" evidence="9">
    <location>
        <begin position="169"/>
        <end position="735"/>
    </location>
</feature>
<feature type="compositionally biased region" description="Low complexity" evidence="9">
    <location>
        <begin position="184"/>
        <end position="196"/>
    </location>
</feature>